<reference evidence="2" key="1">
    <citation type="journal article" date="2020" name="Stud. Mycol.">
        <title>101 Dothideomycetes genomes: a test case for predicting lifestyles and emergence of pathogens.</title>
        <authorList>
            <person name="Haridas S."/>
            <person name="Albert R."/>
            <person name="Binder M."/>
            <person name="Bloem J."/>
            <person name="Labutti K."/>
            <person name="Salamov A."/>
            <person name="Andreopoulos B."/>
            <person name="Baker S."/>
            <person name="Barry K."/>
            <person name="Bills G."/>
            <person name="Bluhm B."/>
            <person name="Cannon C."/>
            <person name="Castanera R."/>
            <person name="Culley D."/>
            <person name="Daum C."/>
            <person name="Ezra D."/>
            <person name="Gonzalez J."/>
            <person name="Henrissat B."/>
            <person name="Kuo A."/>
            <person name="Liang C."/>
            <person name="Lipzen A."/>
            <person name="Lutzoni F."/>
            <person name="Magnuson J."/>
            <person name="Mondo S."/>
            <person name="Nolan M."/>
            <person name="Ohm R."/>
            <person name="Pangilinan J."/>
            <person name="Park H.-J."/>
            <person name="Ramirez L."/>
            <person name="Alfaro M."/>
            <person name="Sun H."/>
            <person name="Tritt A."/>
            <person name="Yoshinaga Y."/>
            <person name="Zwiers L.-H."/>
            <person name="Turgeon B."/>
            <person name="Goodwin S."/>
            <person name="Spatafora J."/>
            <person name="Crous P."/>
            <person name="Grigoriev I."/>
        </authorList>
    </citation>
    <scope>NUCLEOTIDE SEQUENCE</scope>
    <source>
        <strain evidence="2">CBS 109.77</strain>
    </source>
</reference>
<feature type="compositionally biased region" description="Basic and acidic residues" evidence="1">
    <location>
        <begin position="75"/>
        <end position="97"/>
    </location>
</feature>
<feature type="region of interest" description="Disordered" evidence="1">
    <location>
        <begin position="1"/>
        <end position="159"/>
    </location>
</feature>
<sequence>MSSITPGPTTPRGTRGGRIRYELPMGSGSESEGETGTGANNGTHRKYSSTSPRGGRAFERNSSHELDGWDMPVDSDYRPSLHAHPDRADMSAPRHEGSNTIPGSGMTDPQEDQHDRALVGEAPPSHDLHGNSIGRTLHPLTTKKRKRSENDADDGSYMRTDGLSEIETLQQELNVELQVICICHENHIAALHRHIRNKDKMTLEFSERLDEHDKKIQEAKDKYNSQVMSLMTATKERETNKDKEIVDLRTTNLEQKIVQLGIQHREDQEKVADLLKFLAKLQYNALPERHRHAPLNSALYKDFKPKNAYIHSDGKVGPFKYGSDSGWDLGLCFSHFRTHRVCYLADKCEWRHKALSEDEREYIRSFGGVGRAFLIESDKCTSKKPTSTNPGALGWN</sequence>
<accession>A0A6A6XVF8</accession>
<feature type="compositionally biased region" description="Basic and acidic residues" evidence="1">
    <location>
        <begin position="56"/>
        <end position="67"/>
    </location>
</feature>
<feature type="compositionally biased region" description="Basic and acidic residues" evidence="1">
    <location>
        <begin position="111"/>
        <end position="129"/>
    </location>
</feature>
<keyword evidence="3" id="KW-1185">Reference proteome</keyword>
<dbReference type="EMBL" id="MU001762">
    <property type="protein sequence ID" value="KAF2799547.1"/>
    <property type="molecule type" value="Genomic_DNA"/>
</dbReference>
<proteinExistence type="predicted"/>
<dbReference type="Proteomes" id="UP000799757">
    <property type="component" value="Unassembled WGS sequence"/>
</dbReference>
<evidence type="ECO:0000256" key="1">
    <source>
        <dbReference type="SAM" id="MobiDB-lite"/>
    </source>
</evidence>
<evidence type="ECO:0000313" key="3">
    <source>
        <dbReference type="Proteomes" id="UP000799757"/>
    </source>
</evidence>
<feature type="compositionally biased region" description="Low complexity" evidence="1">
    <location>
        <begin position="1"/>
        <end position="13"/>
    </location>
</feature>
<name>A0A6A6XVF8_9PLEO</name>
<dbReference type="OrthoDB" id="3693336at2759"/>
<dbReference type="AlphaFoldDB" id="A0A6A6XVF8"/>
<evidence type="ECO:0000313" key="2">
    <source>
        <dbReference type="EMBL" id="KAF2799547.1"/>
    </source>
</evidence>
<organism evidence="2 3">
    <name type="scientific">Melanomma pulvis-pyrius CBS 109.77</name>
    <dbReference type="NCBI Taxonomy" id="1314802"/>
    <lineage>
        <taxon>Eukaryota</taxon>
        <taxon>Fungi</taxon>
        <taxon>Dikarya</taxon>
        <taxon>Ascomycota</taxon>
        <taxon>Pezizomycotina</taxon>
        <taxon>Dothideomycetes</taxon>
        <taxon>Pleosporomycetidae</taxon>
        <taxon>Pleosporales</taxon>
        <taxon>Melanommataceae</taxon>
        <taxon>Melanomma</taxon>
    </lineage>
</organism>
<protein>
    <submittedName>
        <fullName evidence="2">Uncharacterized protein</fullName>
    </submittedName>
</protein>
<gene>
    <name evidence="2" type="ORF">K505DRAFT_413565</name>
</gene>